<accession>A0A9Q3GJB6</accession>
<name>A0A9Q3GJB6_9BASI</name>
<dbReference type="EMBL" id="AVOT02002220">
    <property type="protein sequence ID" value="MBW0469556.1"/>
    <property type="molecule type" value="Genomic_DNA"/>
</dbReference>
<gene>
    <name evidence="2" type="ORF">O181_009271</name>
</gene>
<comment type="caution">
    <text evidence="2">The sequence shown here is derived from an EMBL/GenBank/DDBJ whole genome shotgun (WGS) entry which is preliminary data.</text>
</comment>
<evidence type="ECO:0000256" key="1">
    <source>
        <dbReference type="SAM" id="MobiDB-lite"/>
    </source>
</evidence>
<reference evidence="2" key="1">
    <citation type="submission" date="2021-03" db="EMBL/GenBank/DDBJ databases">
        <title>Draft genome sequence of rust myrtle Austropuccinia psidii MF-1, a brazilian biotype.</title>
        <authorList>
            <person name="Quecine M.C."/>
            <person name="Pachon D.M.R."/>
            <person name="Bonatelli M.L."/>
            <person name="Correr F.H."/>
            <person name="Franceschini L.M."/>
            <person name="Leite T.F."/>
            <person name="Margarido G.R.A."/>
            <person name="Almeida C.A."/>
            <person name="Ferrarezi J.A."/>
            <person name="Labate C.A."/>
        </authorList>
    </citation>
    <scope>NUCLEOTIDE SEQUENCE</scope>
    <source>
        <strain evidence="2">MF-1</strain>
    </source>
</reference>
<feature type="region of interest" description="Disordered" evidence="1">
    <location>
        <begin position="62"/>
        <end position="106"/>
    </location>
</feature>
<evidence type="ECO:0000313" key="2">
    <source>
        <dbReference type="EMBL" id="MBW0469556.1"/>
    </source>
</evidence>
<feature type="compositionally biased region" description="Polar residues" evidence="1">
    <location>
        <begin position="62"/>
        <end position="72"/>
    </location>
</feature>
<keyword evidence="3" id="KW-1185">Reference proteome</keyword>
<dbReference type="AlphaFoldDB" id="A0A9Q3GJB6"/>
<dbReference type="Proteomes" id="UP000765509">
    <property type="component" value="Unassembled WGS sequence"/>
</dbReference>
<evidence type="ECO:0000313" key="3">
    <source>
        <dbReference type="Proteomes" id="UP000765509"/>
    </source>
</evidence>
<protein>
    <submittedName>
        <fullName evidence="2">Uncharacterized protein</fullName>
    </submittedName>
</protein>
<sequence length="106" mass="11852">MAKRAPGPKLAKNHILATFNPWPLETTRGPKSFPLNSGEDLSFTNVLRTKGSRNEAYWAHLSQSSPNLNNPKKQPKGPQEPNFGHFEPMASGNHQRPPAQVQKRFP</sequence>
<organism evidence="2 3">
    <name type="scientific">Austropuccinia psidii MF-1</name>
    <dbReference type="NCBI Taxonomy" id="1389203"/>
    <lineage>
        <taxon>Eukaryota</taxon>
        <taxon>Fungi</taxon>
        <taxon>Dikarya</taxon>
        <taxon>Basidiomycota</taxon>
        <taxon>Pucciniomycotina</taxon>
        <taxon>Pucciniomycetes</taxon>
        <taxon>Pucciniales</taxon>
        <taxon>Sphaerophragmiaceae</taxon>
        <taxon>Austropuccinia</taxon>
    </lineage>
</organism>
<proteinExistence type="predicted"/>